<dbReference type="PROSITE" id="PS50297">
    <property type="entry name" value="ANK_REP_REGION"/>
    <property type="match status" value="3"/>
</dbReference>
<dbReference type="STRING" id="400682.A0A1X7SKV0"/>
<dbReference type="InterPro" id="IPR036770">
    <property type="entry name" value="Ankyrin_rpt-contain_sf"/>
</dbReference>
<dbReference type="Gene3D" id="1.25.40.20">
    <property type="entry name" value="Ankyrin repeat-containing domain"/>
    <property type="match status" value="2"/>
</dbReference>
<dbReference type="SMART" id="SM00248">
    <property type="entry name" value="ANK"/>
    <property type="match status" value="3"/>
</dbReference>
<sequence length="175" mass="19322">MHFGSIKRRLQASRSSGQSTTDLRAKERMSAQRSLTAFGTWYRVATCRRQISEKEGREGLRIGELESGTVDREGCGRGAFLLPLENTRLSIACKEGHTEIVELLLKHGADVNVINKYGDTPLSRACLKGHTEIVKLLLNADGININHKAADNRHTEIVEALLKHGADVNVSNKYG</sequence>
<dbReference type="GO" id="GO:0004842">
    <property type="term" value="F:ubiquitin-protein transferase activity"/>
    <property type="evidence" value="ECO:0007669"/>
    <property type="project" value="TreeGrafter"/>
</dbReference>
<dbReference type="eggNOG" id="KOG0508">
    <property type="taxonomic scope" value="Eukaryota"/>
</dbReference>
<dbReference type="InParanoid" id="A0A1X7SKV0"/>
<dbReference type="AlphaFoldDB" id="A0A1X7SKV0"/>
<proteinExistence type="predicted"/>
<evidence type="ECO:0000256" key="2">
    <source>
        <dbReference type="ARBA" id="ARBA00023043"/>
    </source>
</evidence>
<keyword evidence="2 3" id="KW-0040">ANK repeat</keyword>
<dbReference type="Pfam" id="PF12796">
    <property type="entry name" value="Ank_2"/>
    <property type="match status" value="1"/>
</dbReference>
<feature type="repeat" description="ANK" evidence="3">
    <location>
        <begin position="141"/>
        <end position="173"/>
    </location>
</feature>
<dbReference type="EnsemblMetazoa" id="Aqu2.1.02656_001">
    <property type="protein sequence ID" value="Aqu2.1.02656_001"/>
    <property type="gene ID" value="Aqu2.1.02656"/>
</dbReference>
<evidence type="ECO:0000256" key="4">
    <source>
        <dbReference type="SAM" id="MobiDB-lite"/>
    </source>
</evidence>
<dbReference type="PANTHER" id="PTHR24171">
    <property type="entry name" value="ANKYRIN REPEAT DOMAIN-CONTAINING PROTEIN 39-RELATED"/>
    <property type="match status" value="1"/>
</dbReference>
<reference evidence="5" key="1">
    <citation type="submission" date="2017-05" db="UniProtKB">
        <authorList>
            <consortium name="EnsemblMetazoa"/>
        </authorList>
    </citation>
    <scope>IDENTIFICATION</scope>
</reference>
<evidence type="ECO:0000256" key="3">
    <source>
        <dbReference type="PROSITE-ProRule" id="PRU00023"/>
    </source>
</evidence>
<protein>
    <submittedName>
        <fullName evidence="5">Uncharacterized protein</fullName>
    </submittedName>
</protein>
<evidence type="ECO:0000313" key="5">
    <source>
        <dbReference type="EnsemblMetazoa" id="Aqu2.1.02656_001"/>
    </source>
</evidence>
<name>A0A1X7SKV0_AMPQE</name>
<organism evidence="5">
    <name type="scientific">Amphimedon queenslandica</name>
    <name type="common">Sponge</name>
    <dbReference type="NCBI Taxonomy" id="400682"/>
    <lineage>
        <taxon>Eukaryota</taxon>
        <taxon>Metazoa</taxon>
        <taxon>Porifera</taxon>
        <taxon>Demospongiae</taxon>
        <taxon>Heteroscleromorpha</taxon>
        <taxon>Haplosclerida</taxon>
        <taxon>Niphatidae</taxon>
        <taxon>Amphimedon</taxon>
    </lineage>
</organism>
<dbReference type="InterPro" id="IPR002110">
    <property type="entry name" value="Ankyrin_rpt"/>
</dbReference>
<feature type="compositionally biased region" description="Basic residues" evidence="4">
    <location>
        <begin position="1"/>
        <end position="11"/>
    </location>
</feature>
<dbReference type="PRINTS" id="PR01415">
    <property type="entry name" value="ANKYRIN"/>
</dbReference>
<dbReference type="PANTHER" id="PTHR24171:SF8">
    <property type="entry name" value="BRCA1-ASSOCIATED RING DOMAIN PROTEIN 1"/>
    <property type="match status" value="1"/>
</dbReference>
<feature type="region of interest" description="Disordered" evidence="4">
    <location>
        <begin position="1"/>
        <end position="26"/>
    </location>
</feature>
<dbReference type="SUPFAM" id="SSF48403">
    <property type="entry name" value="Ankyrin repeat"/>
    <property type="match status" value="1"/>
</dbReference>
<dbReference type="GO" id="GO:0085020">
    <property type="term" value="P:protein K6-linked ubiquitination"/>
    <property type="evidence" value="ECO:0007669"/>
    <property type="project" value="TreeGrafter"/>
</dbReference>
<feature type="repeat" description="ANK" evidence="3">
    <location>
        <begin position="84"/>
        <end position="116"/>
    </location>
</feature>
<dbReference type="PROSITE" id="PS50088">
    <property type="entry name" value="ANK_REPEAT"/>
    <property type="match status" value="3"/>
</dbReference>
<evidence type="ECO:0000256" key="1">
    <source>
        <dbReference type="ARBA" id="ARBA00022737"/>
    </source>
</evidence>
<feature type="repeat" description="ANK" evidence="3">
    <location>
        <begin position="117"/>
        <end position="139"/>
    </location>
</feature>
<accession>A0A1X7SKV0</accession>
<feature type="compositionally biased region" description="Polar residues" evidence="4">
    <location>
        <begin position="12"/>
        <end position="22"/>
    </location>
</feature>
<keyword evidence="1" id="KW-0677">Repeat</keyword>